<dbReference type="InterPro" id="IPR036890">
    <property type="entry name" value="HATPase_C_sf"/>
</dbReference>
<keyword evidence="7 14" id="KW-0812">Transmembrane</keyword>
<dbReference type="PROSITE" id="PS50109">
    <property type="entry name" value="HIS_KIN"/>
    <property type="match status" value="1"/>
</dbReference>
<feature type="transmembrane region" description="Helical" evidence="14">
    <location>
        <begin position="76"/>
        <end position="99"/>
    </location>
</feature>
<dbReference type="PROSITE" id="PS50112">
    <property type="entry name" value="PAS"/>
    <property type="match status" value="1"/>
</dbReference>
<dbReference type="InterPro" id="IPR004358">
    <property type="entry name" value="Sig_transdc_His_kin-like_C"/>
</dbReference>
<dbReference type="SMART" id="SM00387">
    <property type="entry name" value="HATPase_c"/>
    <property type="match status" value="1"/>
</dbReference>
<keyword evidence="8" id="KW-0547">Nucleotide-binding</keyword>
<sequence>MLGAGFVVAILAVGWAAFAFLEGGQGGAAGNAYVMPVLITNLVLILGLAGIVGFRVARRFMGRRYGEPAPRLHLRFLAMFAAAAVVPTLLVAVFLGGVLTRGVEYWFGERVSTVVENSATVARETIERETAEALEQMPLMAFDLNQEGPVEGFRSSRIQYVQYLRQQAIVRGFRAAYVIDSNGTVLARAETSDEVTFTPPSARLFELAREEEGDVAVTDSDQDTSVGDSRRALMQLTAYDDAYLYVYLNVDLSLLRRAQDALDDYRETRDGEVRTRGVFILIYSEAALLILLGAIWLALSAATRVVRPVANLVTAAERVRRGDLDSRVEVKREDDEIAALGRAFNRMTRQLRGQRRELIASHAQAEHRRAFTEAVLAGVSAGVLGLDDEGRITLVNRSACLLLERDEEQLIGAHLGDVAPELEVTAAEARRRAGHVAERQVELQGSDETVLSLNVRAAMNEDAGLVLTFDDVTRLVAAQRNAAWRDVARRIAHEIKNPLTPIQLSAERLRRKYRDRVEGKDQETFDRCTDTIIRQVSDIGRMVDEFSTFARMPTPNVGPVEMGEMVQEAVFAQRVASPAIRFSFNRPPVPVHAECDARLASQALANILKNASESVTARCDQEGSKGDTGRITVELLSANGQVTIEVRDNGLGWPTPDRERLTEPYMTTREKGTGLGLAIVKRVMEDHHGALELDTPETGRGAIVRLVFPESADTQANAETSRAEV</sequence>
<keyword evidence="5" id="KW-0597">Phosphoprotein</keyword>
<keyword evidence="11 14" id="KW-1133">Transmembrane helix</keyword>
<dbReference type="Gene3D" id="3.30.565.10">
    <property type="entry name" value="Histidine kinase-like ATPase, C-terminal domain"/>
    <property type="match status" value="1"/>
</dbReference>
<gene>
    <name evidence="18" type="ORF">V0U35_07810</name>
</gene>
<evidence type="ECO:0000259" key="17">
    <source>
        <dbReference type="PROSITE" id="PS50885"/>
    </source>
</evidence>
<dbReference type="Pfam" id="PF00672">
    <property type="entry name" value="HAMP"/>
    <property type="match status" value="1"/>
</dbReference>
<evidence type="ECO:0000256" key="14">
    <source>
        <dbReference type="SAM" id="Phobius"/>
    </source>
</evidence>
<evidence type="ECO:0000256" key="7">
    <source>
        <dbReference type="ARBA" id="ARBA00022692"/>
    </source>
</evidence>
<dbReference type="CDD" id="cd00130">
    <property type="entry name" value="PAS"/>
    <property type="match status" value="1"/>
</dbReference>
<keyword evidence="6" id="KW-0808">Transferase</keyword>
<dbReference type="InterPro" id="IPR045671">
    <property type="entry name" value="NtrY-like_N"/>
</dbReference>
<dbReference type="SMART" id="SM00091">
    <property type="entry name" value="PAS"/>
    <property type="match status" value="1"/>
</dbReference>
<dbReference type="InterPro" id="IPR035965">
    <property type="entry name" value="PAS-like_dom_sf"/>
</dbReference>
<protein>
    <recommendedName>
        <fullName evidence="3">histidine kinase</fullName>
        <ecNumber evidence="3">2.7.13.3</ecNumber>
    </recommendedName>
</protein>
<dbReference type="EMBL" id="JAZDRO010000003">
    <property type="protein sequence ID" value="MEE2566586.1"/>
    <property type="molecule type" value="Genomic_DNA"/>
</dbReference>
<evidence type="ECO:0000256" key="6">
    <source>
        <dbReference type="ARBA" id="ARBA00022679"/>
    </source>
</evidence>
<dbReference type="SUPFAM" id="SSF47384">
    <property type="entry name" value="Homodimeric domain of signal transducing histidine kinase"/>
    <property type="match status" value="1"/>
</dbReference>
<dbReference type="Gene3D" id="3.30.450.20">
    <property type="entry name" value="PAS domain"/>
    <property type="match status" value="1"/>
</dbReference>
<evidence type="ECO:0000313" key="18">
    <source>
        <dbReference type="EMBL" id="MEE2566586.1"/>
    </source>
</evidence>
<evidence type="ECO:0000256" key="9">
    <source>
        <dbReference type="ARBA" id="ARBA00022777"/>
    </source>
</evidence>
<dbReference type="InterPro" id="IPR050351">
    <property type="entry name" value="BphY/WalK/GraS-like"/>
</dbReference>
<dbReference type="InterPro" id="IPR003594">
    <property type="entry name" value="HATPase_dom"/>
</dbReference>
<dbReference type="Gene3D" id="1.10.287.130">
    <property type="match status" value="1"/>
</dbReference>
<reference evidence="18 19" key="1">
    <citation type="submission" date="2024-01" db="EMBL/GenBank/DDBJ databases">
        <title>Hyphobacterium bacterium isolated from marine sediment.</title>
        <authorList>
            <person name="Zhao S."/>
        </authorList>
    </citation>
    <scope>NUCLEOTIDE SEQUENCE [LARGE SCALE GENOMIC DNA]</scope>
    <source>
        <strain evidence="18 19">Y60-23</strain>
    </source>
</reference>
<dbReference type="InterPro" id="IPR036097">
    <property type="entry name" value="HisK_dim/P_sf"/>
</dbReference>
<evidence type="ECO:0000313" key="19">
    <source>
        <dbReference type="Proteomes" id="UP001310692"/>
    </source>
</evidence>
<evidence type="ECO:0000256" key="13">
    <source>
        <dbReference type="ARBA" id="ARBA00023136"/>
    </source>
</evidence>
<keyword evidence="9 18" id="KW-0418">Kinase</keyword>
<feature type="transmembrane region" description="Helical" evidence="14">
    <location>
        <begin position="32"/>
        <end position="56"/>
    </location>
</feature>
<organism evidence="18 19">
    <name type="scientific">Hyphobacterium marinum</name>
    <dbReference type="NCBI Taxonomy" id="3116574"/>
    <lineage>
        <taxon>Bacteria</taxon>
        <taxon>Pseudomonadati</taxon>
        <taxon>Pseudomonadota</taxon>
        <taxon>Alphaproteobacteria</taxon>
        <taxon>Maricaulales</taxon>
        <taxon>Maricaulaceae</taxon>
        <taxon>Hyphobacterium</taxon>
    </lineage>
</organism>
<keyword evidence="12" id="KW-0902">Two-component regulatory system</keyword>
<dbReference type="Pfam" id="PF00512">
    <property type="entry name" value="HisKA"/>
    <property type="match status" value="1"/>
</dbReference>
<dbReference type="InterPro" id="IPR003661">
    <property type="entry name" value="HisK_dim/P_dom"/>
</dbReference>
<comment type="caution">
    <text evidence="18">The sequence shown here is derived from an EMBL/GenBank/DDBJ whole genome shotgun (WGS) entry which is preliminary data.</text>
</comment>
<dbReference type="Gene3D" id="6.10.340.10">
    <property type="match status" value="1"/>
</dbReference>
<dbReference type="CDD" id="cd00082">
    <property type="entry name" value="HisKA"/>
    <property type="match status" value="1"/>
</dbReference>
<evidence type="ECO:0000259" key="15">
    <source>
        <dbReference type="PROSITE" id="PS50109"/>
    </source>
</evidence>
<dbReference type="PANTHER" id="PTHR42878">
    <property type="entry name" value="TWO-COMPONENT HISTIDINE KINASE"/>
    <property type="match status" value="1"/>
</dbReference>
<evidence type="ECO:0000259" key="16">
    <source>
        <dbReference type="PROSITE" id="PS50112"/>
    </source>
</evidence>
<dbReference type="GO" id="GO:0016301">
    <property type="term" value="F:kinase activity"/>
    <property type="evidence" value="ECO:0007669"/>
    <property type="project" value="UniProtKB-KW"/>
</dbReference>
<comment type="catalytic activity">
    <reaction evidence="1">
        <text>ATP + protein L-histidine = ADP + protein N-phospho-L-histidine.</text>
        <dbReference type="EC" id="2.7.13.3"/>
    </reaction>
</comment>
<dbReference type="SMART" id="SM00388">
    <property type="entry name" value="HisKA"/>
    <property type="match status" value="1"/>
</dbReference>
<evidence type="ECO:0000256" key="3">
    <source>
        <dbReference type="ARBA" id="ARBA00012438"/>
    </source>
</evidence>
<dbReference type="PRINTS" id="PR00344">
    <property type="entry name" value="BCTRLSENSOR"/>
</dbReference>
<dbReference type="Pfam" id="PF00989">
    <property type="entry name" value="PAS"/>
    <property type="match status" value="1"/>
</dbReference>
<feature type="domain" description="PAS" evidence="16">
    <location>
        <begin position="368"/>
        <end position="412"/>
    </location>
</feature>
<evidence type="ECO:0000256" key="10">
    <source>
        <dbReference type="ARBA" id="ARBA00022840"/>
    </source>
</evidence>
<evidence type="ECO:0000256" key="4">
    <source>
        <dbReference type="ARBA" id="ARBA00022475"/>
    </source>
</evidence>
<dbReference type="PANTHER" id="PTHR42878:SF7">
    <property type="entry name" value="SENSOR HISTIDINE KINASE GLRK"/>
    <property type="match status" value="1"/>
</dbReference>
<dbReference type="InterPro" id="IPR005467">
    <property type="entry name" value="His_kinase_dom"/>
</dbReference>
<dbReference type="PROSITE" id="PS50885">
    <property type="entry name" value="HAMP"/>
    <property type="match status" value="1"/>
</dbReference>
<evidence type="ECO:0000256" key="8">
    <source>
        <dbReference type="ARBA" id="ARBA00022741"/>
    </source>
</evidence>
<evidence type="ECO:0000256" key="11">
    <source>
        <dbReference type="ARBA" id="ARBA00022989"/>
    </source>
</evidence>
<evidence type="ECO:0000256" key="5">
    <source>
        <dbReference type="ARBA" id="ARBA00022553"/>
    </source>
</evidence>
<dbReference type="PIRSF" id="PIRSF037532">
    <property type="entry name" value="STHK_NtrY"/>
    <property type="match status" value="1"/>
</dbReference>
<proteinExistence type="predicted"/>
<dbReference type="Pfam" id="PF02518">
    <property type="entry name" value="HATPase_c"/>
    <property type="match status" value="1"/>
</dbReference>
<dbReference type="Pfam" id="PF19312">
    <property type="entry name" value="NtrY_N"/>
    <property type="match status" value="1"/>
</dbReference>
<comment type="subcellular location">
    <subcellularLocation>
        <location evidence="2">Cell membrane</location>
        <topology evidence="2">Multi-pass membrane protein</topology>
    </subcellularLocation>
</comment>
<dbReference type="InterPro" id="IPR013767">
    <property type="entry name" value="PAS_fold"/>
</dbReference>
<dbReference type="CDD" id="cd06225">
    <property type="entry name" value="HAMP"/>
    <property type="match status" value="1"/>
</dbReference>
<dbReference type="Proteomes" id="UP001310692">
    <property type="component" value="Unassembled WGS sequence"/>
</dbReference>
<dbReference type="InterPro" id="IPR000014">
    <property type="entry name" value="PAS"/>
</dbReference>
<dbReference type="EC" id="2.7.13.3" evidence="3"/>
<dbReference type="SUPFAM" id="SSF55874">
    <property type="entry name" value="ATPase domain of HSP90 chaperone/DNA topoisomerase II/histidine kinase"/>
    <property type="match status" value="1"/>
</dbReference>
<evidence type="ECO:0000256" key="1">
    <source>
        <dbReference type="ARBA" id="ARBA00000085"/>
    </source>
</evidence>
<dbReference type="InterPro" id="IPR003660">
    <property type="entry name" value="HAMP_dom"/>
</dbReference>
<feature type="domain" description="HAMP" evidence="17">
    <location>
        <begin position="303"/>
        <end position="356"/>
    </location>
</feature>
<dbReference type="SMART" id="SM00304">
    <property type="entry name" value="HAMP"/>
    <property type="match status" value="1"/>
</dbReference>
<feature type="domain" description="Histidine kinase" evidence="15">
    <location>
        <begin position="490"/>
        <end position="712"/>
    </location>
</feature>
<evidence type="ECO:0000256" key="2">
    <source>
        <dbReference type="ARBA" id="ARBA00004651"/>
    </source>
</evidence>
<name>A0ABU7LYF6_9PROT</name>
<dbReference type="InterPro" id="IPR017232">
    <property type="entry name" value="NtrY"/>
</dbReference>
<dbReference type="SUPFAM" id="SSF55785">
    <property type="entry name" value="PYP-like sensor domain (PAS domain)"/>
    <property type="match status" value="1"/>
</dbReference>
<evidence type="ECO:0000256" key="12">
    <source>
        <dbReference type="ARBA" id="ARBA00023012"/>
    </source>
</evidence>
<accession>A0ABU7LYF6</accession>
<dbReference type="RefSeq" id="WP_330196134.1">
    <property type="nucleotide sequence ID" value="NZ_JAZDRO010000003.1"/>
</dbReference>
<keyword evidence="19" id="KW-1185">Reference proteome</keyword>
<keyword evidence="13 14" id="KW-0472">Membrane</keyword>
<keyword evidence="10" id="KW-0067">ATP-binding</keyword>
<keyword evidence="4" id="KW-1003">Cell membrane</keyword>
<dbReference type="SUPFAM" id="SSF158472">
    <property type="entry name" value="HAMP domain-like"/>
    <property type="match status" value="1"/>
</dbReference>